<feature type="domain" description="Mammalian cell entry C-terminal" evidence="4">
    <location>
        <begin position="127"/>
        <end position="346"/>
    </location>
</feature>
<keyword evidence="2" id="KW-0472">Membrane</keyword>
<keyword evidence="6" id="KW-1185">Reference proteome</keyword>
<dbReference type="InterPro" id="IPR003399">
    <property type="entry name" value="Mce/MlaD"/>
</dbReference>
<dbReference type="NCBIfam" id="TIGR00996">
    <property type="entry name" value="Mtu_fam_mce"/>
    <property type="match status" value="1"/>
</dbReference>
<feature type="domain" description="Mce/MlaD" evidence="3">
    <location>
        <begin position="41"/>
        <end position="119"/>
    </location>
</feature>
<keyword evidence="2" id="KW-0812">Transmembrane</keyword>
<organism evidence="5 6">
    <name type="scientific">Mycobacterium simiae</name>
    <name type="common">Mycobacterium habana</name>
    <dbReference type="NCBI Taxonomy" id="1784"/>
    <lineage>
        <taxon>Bacteria</taxon>
        <taxon>Bacillati</taxon>
        <taxon>Actinomycetota</taxon>
        <taxon>Actinomycetes</taxon>
        <taxon>Mycobacteriales</taxon>
        <taxon>Mycobacteriaceae</taxon>
        <taxon>Mycobacterium</taxon>
        <taxon>Mycobacterium simiae complex</taxon>
    </lineage>
</organism>
<sequence>MNRGPTRHRLHDAWWTVILLAAIGVVMLVTAMSFSGTLRTYVPVTLTADRSGLVMDAGAKVMLRGVQVGRVDRIEQIGRDATNCSLKLEIDPDQIRYIPANVEAQISATTAFGAKFVELVIPQKPSLARLAAGAMLHSKNVSTEINTVFENVVDLLDMVDPLKLNAVLTAVADGVRGQGERIGNATTDLDQVLRALNERNETIRQDWRSVRNFTDTYGAAAHDIVTILNAASTTSTTVVHHSAQLDALLLNVIGVSDAGTNLLAASRDDLVASVNILEPTTSLLFKYNPEYTCFLQGTKWYLDNGGYSAWGGADGRTLQLDVALLLGNDPYLYPDNLPLVGAKGGPGGRPGCGSLPDATKNFPVRELVTNTGWGTGLDIRPNPGIGHPCWADFFPVTRAQPKPPSIRQCLPGPAIGPNPGGPPYGAALYGPGGVPLWPGVPPKAPDPPAAGSPPPSP</sequence>
<reference evidence="5 6" key="1">
    <citation type="submission" date="2017-03" db="EMBL/GenBank/DDBJ databases">
        <title>Genomic insights into Mycobacterium simiae human colonization.</title>
        <authorList>
            <person name="Steffani J.L."/>
            <person name="Brunck M.E."/>
            <person name="Cruz E."/>
            <person name="Montiel R."/>
            <person name="Barona F."/>
        </authorList>
    </citation>
    <scope>NUCLEOTIDE SEQUENCE [LARGE SCALE GENOMIC DNA]</scope>
    <source>
        <strain evidence="5 6">MsiGto</strain>
    </source>
</reference>
<accession>A0A1X0Y1F2</accession>
<dbReference type="InterPro" id="IPR005693">
    <property type="entry name" value="Mce"/>
</dbReference>
<dbReference type="EMBL" id="MZZM01000022">
    <property type="protein sequence ID" value="ORJ58927.1"/>
    <property type="molecule type" value="Genomic_DNA"/>
</dbReference>
<dbReference type="Proteomes" id="UP000193040">
    <property type="component" value="Unassembled WGS sequence"/>
</dbReference>
<dbReference type="PANTHER" id="PTHR33371:SF19">
    <property type="entry name" value="MCE-FAMILY PROTEIN MCE4A"/>
    <property type="match status" value="1"/>
</dbReference>
<proteinExistence type="predicted"/>
<dbReference type="GO" id="GO:0005576">
    <property type="term" value="C:extracellular region"/>
    <property type="evidence" value="ECO:0007669"/>
    <property type="project" value="TreeGrafter"/>
</dbReference>
<protein>
    <submittedName>
        <fullName evidence="5">MCE-family protein MCE3A</fullName>
    </submittedName>
</protein>
<dbReference type="PANTHER" id="PTHR33371">
    <property type="entry name" value="INTERMEMBRANE PHOSPHOLIPID TRANSPORT SYSTEM BINDING PROTEIN MLAD-RELATED"/>
    <property type="match status" value="1"/>
</dbReference>
<dbReference type="GO" id="GO:0051701">
    <property type="term" value="P:biological process involved in interaction with host"/>
    <property type="evidence" value="ECO:0007669"/>
    <property type="project" value="TreeGrafter"/>
</dbReference>
<evidence type="ECO:0000256" key="2">
    <source>
        <dbReference type="SAM" id="Phobius"/>
    </source>
</evidence>
<name>A0A1X0Y1F2_MYCSI</name>
<feature type="transmembrane region" description="Helical" evidence="2">
    <location>
        <begin position="12"/>
        <end position="34"/>
    </location>
</feature>
<feature type="region of interest" description="Disordered" evidence="1">
    <location>
        <begin position="435"/>
        <end position="457"/>
    </location>
</feature>
<dbReference type="RefSeq" id="WP_061555767.1">
    <property type="nucleotide sequence ID" value="NZ_JASWDE010000005.1"/>
</dbReference>
<gene>
    <name evidence="5" type="ORF">B5M45_17510</name>
</gene>
<evidence type="ECO:0000259" key="4">
    <source>
        <dbReference type="Pfam" id="PF11887"/>
    </source>
</evidence>
<dbReference type="InterPro" id="IPR052336">
    <property type="entry name" value="MlaD_Phospholipid_Transporter"/>
</dbReference>
<evidence type="ECO:0000259" key="3">
    <source>
        <dbReference type="Pfam" id="PF02470"/>
    </source>
</evidence>
<keyword evidence="2" id="KW-1133">Transmembrane helix</keyword>
<dbReference type="Pfam" id="PF11887">
    <property type="entry name" value="Mce4_CUP1"/>
    <property type="match status" value="1"/>
</dbReference>
<evidence type="ECO:0000256" key="1">
    <source>
        <dbReference type="SAM" id="MobiDB-lite"/>
    </source>
</evidence>
<evidence type="ECO:0000313" key="5">
    <source>
        <dbReference type="EMBL" id="ORJ58927.1"/>
    </source>
</evidence>
<comment type="caution">
    <text evidence="5">The sequence shown here is derived from an EMBL/GenBank/DDBJ whole genome shotgun (WGS) entry which is preliminary data.</text>
</comment>
<dbReference type="Pfam" id="PF02470">
    <property type="entry name" value="MlaD"/>
    <property type="match status" value="1"/>
</dbReference>
<feature type="compositionally biased region" description="Pro residues" evidence="1">
    <location>
        <begin position="438"/>
        <end position="457"/>
    </location>
</feature>
<dbReference type="AlphaFoldDB" id="A0A1X0Y1F2"/>
<dbReference type="InterPro" id="IPR024516">
    <property type="entry name" value="Mce_C"/>
</dbReference>
<dbReference type="STRING" id="1784.VC42_01970"/>
<evidence type="ECO:0000313" key="6">
    <source>
        <dbReference type="Proteomes" id="UP000193040"/>
    </source>
</evidence>